<keyword evidence="3" id="KW-1185">Reference proteome</keyword>
<accession>A0A368JS66</accession>
<dbReference type="EMBL" id="QOWE01000004">
    <property type="protein sequence ID" value="RCR70509.1"/>
    <property type="molecule type" value="Genomic_DNA"/>
</dbReference>
<dbReference type="Proteomes" id="UP000253383">
    <property type="component" value="Unassembled WGS sequence"/>
</dbReference>
<protein>
    <recommendedName>
        <fullName evidence="4">Transporter</fullName>
    </recommendedName>
</protein>
<comment type="caution">
    <text evidence="2">The sequence shown here is derived from an EMBL/GenBank/DDBJ whole genome shotgun (WGS) entry which is preliminary data.</text>
</comment>
<organism evidence="2 3">
    <name type="scientific">Larkinella punicea</name>
    <dbReference type="NCBI Taxonomy" id="2315727"/>
    <lineage>
        <taxon>Bacteria</taxon>
        <taxon>Pseudomonadati</taxon>
        <taxon>Bacteroidota</taxon>
        <taxon>Cytophagia</taxon>
        <taxon>Cytophagales</taxon>
        <taxon>Spirosomataceae</taxon>
        <taxon>Larkinella</taxon>
    </lineage>
</organism>
<feature type="signal peptide" evidence="1">
    <location>
        <begin position="1"/>
        <end position="23"/>
    </location>
</feature>
<dbReference type="RefSeq" id="WP_114405078.1">
    <property type="nucleotide sequence ID" value="NZ_QOWE01000004.1"/>
</dbReference>
<dbReference type="AlphaFoldDB" id="A0A368JS66"/>
<evidence type="ECO:0000256" key="1">
    <source>
        <dbReference type="SAM" id="SignalP"/>
    </source>
</evidence>
<evidence type="ECO:0000313" key="3">
    <source>
        <dbReference type="Proteomes" id="UP000253383"/>
    </source>
</evidence>
<evidence type="ECO:0000313" key="2">
    <source>
        <dbReference type="EMBL" id="RCR70509.1"/>
    </source>
</evidence>
<gene>
    <name evidence="2" type="ORF">DUE52_06025</name>
</gene>
<feature type="chain" id="PRO_5016678524" description="Transporter" evidence="1">
    <location>
        <begin position="24"/>
        <end position="373"/>
    </location>
</feature>
<proteinExistence type="predicted"/>
<dbReference type="PROSITE" id="PS51257">
    <property type="entry name" value="PROKAR_LIPOPROTEIN"/>
    <property type="match status" value="1"/>
</dbReference>
<name>A0A368JS66_9BACT</name>
<keyword evidence="1" id="KW-0732">Signal</keyword>
<reference evidence="2 3" key="1">
    <citation type="submission" date="2018-07" db="EMBL/GenBank/DDBJ databases">
        <title>Genome analysis of Larkinella rosea.</title>
        <authorList>
            <person name="Zhou Z."/>
            <person name="Wang G."/>
        </authorList>
    </citation>
    <scope>NUCLEOTIDE SEQUENCE [LARGE SCALE GENOMIC DNA]</scope>
    <source>
        <strain evidence="3">zzj9</strain>
    </source>
</reference>
<sequence>MKTFYRFSMAFLCLSILYYQASAQGCVAVRHMGCAVPGNATSADFFKQRTGQWQVNMGYRYFRSFRHFKGDVEQKERLEQNTEVINLSHALDLGVTYLATPRLSFSVNLPIQYNDRSSLYEHYGNSLTANPEQKRFHTYSQGIGDVRISGSYWLVNPAKLSKANLALGVGVKLPTGNPGVTGDFHKLDKEKRDYIVNKPVDQSIQLGDGGVGFSVEGQGYAQLTGGLTAYFSGYYLFNPRETNNVLRSPEATTIDLVTGYFSVADQFAARVGLSQSISLIPGLAVMLGGRVEGIPSSDVFGGSKGFRRPGYIVAVEPGLAYMRGKFSATATVPVALYRNRIKSYSDKLDPLGVRHGDAAFADYSVSVSLSRWF</sequence>
<dbReference type="OrthoDB" id="735059at2"/>
<evidence type="ECO:0008006" key="4">
    <source>
        <dbReference type="Google" id="ProtNLM"/>
    </source>
</evidence>